<gene>
    <name evidence="2" type="ORF">GGR93_003686</name>
</gene>
<dbReference type="NCBIfam" id="NF033565">
    <property type="entry name" value="trans_MerF"/>
    <property type="match status" value="1"/>
</dbReference>
<evidence type="ECO:0000313" key="2">
    <source>
        <dbReference type="EMBL" id="MBB4175878.1"/>
    </source>
</evidence>
<dbReference type="AlphaFoldDB" id="A0A7W6MC71"/>
<name>A0A7W6MC71_9RHOB</name>
<feature type="transmembrane region" description="Helical" evidence="1">
    <location>
        <begin position="49"/>
        <end position="69"/>
    </location>
</feature>
<organism evidence="2 3">
    <name type="scientific">Sulfitobacter noctilucicola</name>
    <dbReference type="NCBI Taxonomy" id="1342301"/>
    <lineage>
        <taxon>Bacteria</taxon>
        <taxon>Pseudomonadati</taxon>
        <taxon>Pseudomonadota</taxon>
        <taxon>Alphaproteobacteria</taxon>
        <taxon>Rhodobacterales</taxon>
        <taxon>Roseobacteraceae</taxon>
        <taxon>Sulfitobacter</taxon>
    </lineage>
</organism>
<dbReference type="InterPro" id="IPR021091">
    <property type="entry name" value="Mercury_ion_transport_MerF"/>
</dbReference>
<sequence length="113" mass="11993">MLNAQAVCNYLDVTCIYRLFDRAVFAALGGVSATFYVGFVEIDSMKNKLLALGVGGTILAALCCFTPLLPVALTALGLTGLLGVVYSDAFLLPILAGFLILTGCAIWRQKTQK</sequence>
<accession>A0A7W6MC71</accession>
<dbReference type="EMBL" id="JACIFU010000006">
    <property type="protein sequence ID" value="MBB4175878.1"/>
    <property type="molecule type" value="Genomic_DNA"/>
</dbReference>
<dbReference type="RefSeq" id="WP_241461292.1">
    <property type="nucleotide sequence ID" value="NZ_JACIFU010000006.1"/>
</dbReference>
<dbReference type="Gene3D" id="1.10.287.910">
    <property type="entry name" value="bacterial mercury transporter, merf"/>
    <property type="match status" value="1"/>
</dbReference>
<reference evidence="2 3" key="1">
    <citation type="submission" date="2020-08" db="EMBL/GenBank/DDBJ databases">
        <title>Genomic Encyclopedia of Type Strains, Phase IV (KMG-IV): sequencing the most valuable type-strain genomes for metagenomic binning, comparative biology and taxonomic classification.</title>
        <authorList>
            <person name="Goeker M."/>
        </authorList>
    </citation>
    <scope>NUCLEOTIDE SEQUENCE [LARGE SCALE GENOMIC DNA]</scope>
    <source>
        <strain evidence="2 3">DSM 101015</strain>
    </source>
</reference>
<dbReference type="GO" id="GO:0016020">
    <property type="term" value="C:membrane"/>
    <property type="evidence" value="ECO:0007669"/>
    <property type="project" value="InterPro"/>
</dbReference>
<protein>
    <recommendedName>
        <fullName evidence="4">Mercuric ion transport protein</fullName>
    </recommendedName>
</protein>
<keyword evidence="1" id="KW-0812">Transmembrane</keyword>
<feature type="transmembrane region" description="Helical" evidence="1">
    <location>
        <begin position="23"/>
        <end position="42"/>
    </location>
</feature>
<feature type="transmembrane region" description="Helical" evidence="1">
    <location>
        <begin position="89"/>
        <end position="107"/>
    </location>
</feature>
<keyword evidence="3" id="KW-1185">Reference proteome</keyword>
<keyword evidence="1" id="KW-1133">Transmembrane helix</keyword>
<dbReference type="Pfam" id="PF11431">
    <property type="entry name" value="Transport_MerF"/>
    <property type="match status" value="1"/>
</dbReference>
<evidence type="ECO:0000313" key="3">
    <source>
        <dbReference type="Proteomes" id="UP000565745"/>
    </source>
</evidence>
<evidence type="ECO:0000256" key="1">
    <source>
        <dbReference type="SAM" id="Phobius"/>
    </source>
</evidence>
<keyword evidence="1" id="KW-0472">Membrane</keyword>
<evidence type="ECO:0008006" key="4">
    <source>
        <dbReference type="Google" id="ProtNLM"/>
    </source>
</evidence>
<comment type="caution">
    <text evidence="2">The sequence shown here is derived from an EMBL/GenBank/DDBJ whole genome shotgun (WGS) entry which is preliminary data.</text>
</comment>
<dbReference type="Proteomes" id="UP000565745">
    <property type="component" value="Unassembled WGS sequence"/>
</dbReference>
<proteinExistence type="predicted"/>